<dbReference type="OrthoDB" id="7879at10239"/>
<protein>
    <submittedName>
        <fullName evidence="1">Uncharacterized protein ORF100</fullName>
    </submittedName>
</protein>
<dbReference type="RefSeq" id="YP_004251041.1">
    <property type="nucleotide sequence ID" value="NC_015157.1"/>
</dbReference>
<dbReference type="EMBL" id="HQ641347">
    <property type="protein sequence ID" value="ADX87916.1"/>
    <property type="molecule type" value="Genomic_DNA"/>
</dbReference>
<gene>
    <name evidence="1" type="primary">ORF100</name>
</gene>
<evidence type="ECO:0000313" key="1">
    <source>
        <dbReference type="EMBL" id="ADX87916.1"/>
    </source>
</evidence>
<keyword evidence="2" id="KW-1185">Reference proteome</keyword>
<dbReference type="Proteomes" id="UP000007502">
    <property type="component" value="Segment"/>
</dbReference>
<evidence type="ECO:0000313" key="2">
    <source>
        <dbReference type="Proteomes" id="UP000007502"/>
    </source>
</evidence>
<organism evidence="1 2">
    <name type="scientific">Vibrio phage ICP1</name>
    <dbReference type="NCBI Taxonomy" id="979525"/>
    <lineage>
        <taxon>Viruses</taxon>
        <taxon>Duplodnaviria</taxon>
        <taxon>Heunggongvirae</taxon>
        <taxon>Uroviricota</taxon>
        <taxon>Caudoviricetes</taxon>
        <taxon>Mohonavirus</taxon>
        <taxon>Mohonavirus ICP1</taxon>
    </lineage>
</organism>
<sequence>MSAMKKVDLPAKNSKDRPFKFQVNINRLSKKSRHIRDSEDSILKSLKIFASLKLSHRGYDCVCVDNKLLYDYLNSYSSIYTGIVDLNTKFCEEFGVEDFKTKFWSSDSSVLMTVYDKMSVSASPDYSIKKGELACKGSTETLYGMFREYMVNKGTLRISEKKYMATCKWLVVFLNQVVKNQCFGIKYTRTSNFKSEHNVCNKDFSIPVCLNLIGMLDEYGLILDYTGNKLFGSKNMSMMIPSRELFEMLQIKGNVSVSTEPKDPVKILDKNDNLVTKENLSEGFTEVYERSVDVITKHKNLLDKHQISFGDFRLPEYWLQRTMRVDVEINSRFFDNGTVQSKTKIVRSYLTIDGESTVSLDFKSIHPCMLLEMEGYSIKNHDPYPTFKDIKVDVKLINKFKSYYNISKYDPVRNIIKRLMLCMINAKSVNEAVGSCYEDLRADSLKKGTFREDTMKYIGLPRVNLHEIAKKLCEHNHMISKYFGVGIGNKLQYKDSAIMLEALDSLTYSDIPCFPVHDALICKESDANVVEDVMAKAFVKVMGDGSEKNCIIERE</sequence>
<proteinExistence type="predicted"/>
<dbReference type="KEGG" id="vg:10228579"/>
<name>F1D1C2_9CAUD</name>
<dbReference type="GeneID" id="10228579"/>
<accession>F1D1C2</accession>
<reference evidence="1 2" key="1">
    <citation type="journal article" date="2011" name="MBio">
        <title>Evidence of a dominant lineage of Vibrio cholerae-specific lytic bacteriophages shed by cholera patients over a 10-year period in Dhaka, Bangladesh.</title>
        <authorList>
            <person name="Seed K.D."/>
            <person name="Bodi K.L."/>
            <person name="Kropinski A.M."/>
            <person name="Ackermann H.W."/>
            <person name="Calderwood S.B."/>
            <person name="Qadri F."/>
            <person name="Camilli A."/>
        </authorList>
    </citation>
    <scope>NUCLEOTIDE SEQUENCE [LARGE SCALE GENOMIC DNA]</scope>
</reference>